<dbReference type="SUPFAM" id="SSF52206">
    <property type="entry name" value="Hypothetical protein MTH538"/>
    <property type="match status" value="1"/>
</dbReference>
<dbReference type="InterPro" id="IPR036490">
    <property type="entry name" value="ThsB_TIR-like_sf"/>
</dbReference>
<sequence>MKNKVFVSYRADDEGSRHKNLLVAWSENDRFFPEISFHDTSVGTSINSVNATYIKSVIKDRIQKSDVVLCLVGRNTSDSDWVNWEIETAYQLNKKIVAVKIDRRYDTPWALYRKNVDWAFDFSKEAILRVLI</sequence>
<dbReference type="InterPro" id="IPR015032">
    <property type="entry name" value="ThsB__TIR-like_domain"/>
</dbReference>
<comment type="caution">
    <text evidence="2">The sequence shown here is derived from an EMBL/GenBank/DDBJ whole genome shotgun (WGS) entry which is preliminary data.</text>
</comment>
<dbReference type="AlphaFoldDB" id="A0A928A4F4"/>
<accession>A0A928A4F4</accession>
<proteinExistence type="predicted"/>
<feature type="domain" description="Thoeris protein ThsB TIR-like" evidence="1">
    <location>
        <begin position="6"/>
        <end position="103"/>
    </location>
</feature>
<name>A0A928A4F4_9STRE</name>
<dbReference type="Proteomes" id="UP000700800">
    <property type="component" value="Unassembled WGS sequence"/>
</dbReference>
<gene>
    <name evidence="2" type="ORF">E7156_06830</name>
</gene>
<dbReference type="Pfam" id="PF08937">
    <property type="entry name" value="ThsB_TIR"/>
    <property type="match status" value="1"/>
</dbReference>
<organism evidence="2 3">
    <name type="scientific">Streptococcus gallolyticus</name>
    <dbReference type="NCBI Taxonomy" id="315405"/>
    <lineage>
        <taxon>Bacteria</taxon>
        <taxon>Bacillati</taxon>
        <taxon>Bacillota</taxon>
        <taxon>Bacilli</taxon>
        <taxon>Lactobacillales</taxon>
        <taxon>Streptococcaceae</taxon>
        <taxon>Streptococcus</taxon>
    </lineage>
</organism>
<evidence type="ECO:0000259" key="1">
    <source>
        <dbReference type="Pfam" id="PF08937"/>
    </source>
</evidence>
<evidence type="ECO:0000313" key="3">
    <source>
        <dbReference type="Proteomes" id="UP000700800"/>
    </source>
</evidence>
<evidence type="ECO:0000313" key="2">
    <source>
        <dbReference type="EMBL" id="MBE6165001.1"/>
    </source>
</evidence>
<protein>
    <submittedName>
        <fullName evidence="2">TIR domain-containing protein</fullName>
    </submittedName>
</protein>
<dbReference type="EMBL" id="SVAF01000017">
    <property type="protein sequence ID" value="MBE6165001.1"/>
    <property type="molecule type" value="Genomic_DNA"/>
</dbReference>
<dbReference type="Gene3D" id="3.40.50.11200">
    <property type="match status" value="1"/>
</dbReference>
<reference evidence="2" key="1">
    <citation type="submission" date="2019-04" db="EMBL/GenBank/DDBJ databases">
        <title>Evolution of Biomass-Degrading Anaerobic Consortia Revealed by Metagenomics.</title>
        <authorList>
            <person name="Peng X."/>
        </authorList>
    </citation>
    <scope>NUCLEOTIDE SEQUENCE</scope>
    <source>
        <strain evidence="2">SIG195</strain>
    </source>
</reference>